<evidence type="ECO:0000313" key="3">
    <source>
        <dbReference type="Proteomes" id="UP000246085"/>
    </source>
</evidence>
<feature type="region of interest" description="Disordered" evidence="1">
    <location>
        <begin position="1"/>
        <end position="28"/>
    </location>
</feature>
<accession>A0A2U3QAB8</accession>
<organism evidence="2 3">
    <name type="scientific">Bradyrhizobium vignae</name>
    <dbReference type="NCBI Taxonomy" id="1549949"/>
    <lineage>
        <taxon>Bacteria</taxon>
        <taxon>Pseudomonadati</taxon>
        <taxon>Pseudomonadota</taxon>
        <taxon>Alphaproteobacteria</taxon>
        <taxon>Hyphomicrobiales</taxon>
        <taxon>Nitrobacteraceae</taxon>
        <taxon>Bradyrhizobium</taxon>
    </lineage>
</organism>
<dbReference type="Proteomes" id="UP000246085">
    <property type="component" value="Chromosome BRAD3257"/>
</dbReference>
<dbReference type="KEGG" id="bvz:BRAD3257_7736"/>
<evidence type="ECO:0000313" key="2">
    <source>
        <dbReference type="EMBL" id="SPP98381.1"/>
    </source>
</evidence>
<protein>
    <recommendedName>
        <fullName evidence="4">Type III effector NopAR</fullName>
    </recommendedName>
</protein>
<evidence type="ECO:0008006" key="4">
    <source>
        <dbReference type="Google" id="ProtNLM"/>
    </source>
</evidence>
<dbReference type="RefSeq" id="WP_122405437.1">
    <property type="nucleotide sequence ID" value="NZ_LS398110.1"/>
</dbReference>
<gene>
    <name evidence="2" type="ORF">BRAD3257_7736</name>
</gene>
<reference evidence="2 3" key="1">
    <citation type="submission" date="2018-03" db="EMBL/GenBank/DDBJ databases">
        <authorList>
            <person name="Gully D."/>
        </authorList>
    </citation>
    <scope>NUCLEOTIDE SEQUENCE [LARGE SCALE GENOMIC DNA]</scope>
    <source>
        <strain evidence="2">ORS3257</strain>
    </source>
</reference>
<proteinExistence type="predicted"/>
<dbReference type="AlphaFoldDB" id="A0A2U3QAB8"/>
<evidence type="ECO:0000256" key="1">
    <source>
        <dbReference type="SAM" id="MobiDB-lite"/>
    </source>
</evidence>
<dbReference type="EMBL" id="LS398110">
    <property type="protein sequence ID" value="SPP98381.1"/>
    <property type="molecule type" value="Genomic_DNA"/>
</dbReference>
<sequence>MDRYDAINPAYKDSAASDTRAEQPKEPQAVFEQHLRETRQLGPVYSHSGLYDITEQDDRLIQAASGAALERGPPPKAITIEIYDRRLRKLAELLKRSGHSIAELDDDTLLERSKQLLPEDKVIVPALSMVSRYREPSDTAPPPTTHYRPSKEDANLIREATDAGFGRAMDAKTAGNYASGLRKLAAALRPLSITKLSHKALLGYADALFPKDKKLIYALNRLDDYRRIAGRDNSPSYGGDSRQSMQPAADLPVQLFEREQPLANAEGSLPAGGFNALQFWEGMGLTPRSPAQLVAQDMLFDAVRQNDVPPPVSFDAPVLWQQMRAAAPLPLQSCEQEVLFDAADREGLPPVSAPVHLPSMSSVAHSPVQDVARDQLLGAANREALPTASNDAPVRWPTAGSATPPHVQSVVQQELFDAADRDQFAPAFDLEVSKLWPAMEATTDSAGGADPFDAVIWQPSSRPQGPASEKDFSRMMNQDGETAGKSFDASLAVTEGFSHGTQPAPDMMRSKLSRWGQMPDAAQRVKTYDIHGERYSGVLGPRGYGDLQLVHLRSPAVGDTFDVSFAVPNDFLHCTQPAPDMMLSELGKWDFLPNAEYPLMNYEIGGERYTAVLGPRGSNDVQLIHHPRFASRSDAALVTPAAPPHTYGLSSGFDLPSWLELQAANLQMPSAAPLSGHHSFPQVPELGEFFGNDWRHGPREASPRVIDMLQNLGLLPSQDAPMTCFLIHGEPYTAESLPGGRVLLFHRPQFG</sequence>
<name>A0A2U3QAB8_9BRAD</name>